<feature type="transmembrane region" description="Helical" evidence="5">
    <location>
        <begin position="386"/>
        <end position="406"/>
    </location>
</feature>
<feature type="transmembrane region" description="Helical" evidence="5">
    <location>
        <begin position="166"/>
        <end position="184"/>
    </location>
</feature>
<feature type="transmembrane region" description="Helical" evidence="5">
    <location>
        <begin position="313"/>
        <end position="329"/>
    </location>
</feature>
<dbReference type="InterPro" id="IPR036513">
    <property type="entry name" value="STAS_dom_sf"/>
</dbReference>
<accession>A0ABS7HJ76</accession>
<evidence type="ECO:0000256" key="1">
    <source>
        <dbReference type="ARBA" id="ARBA00004141"/>
    </source>
</evidence>
<dbReference type="Pfam" id="PF00916">
    <property type="entry name" value="Sulfate_transp"/>
    <property type="match status" value="1"/>
</dbReference>
<dbReference type="EMBL" id="JAEUAW010000003">
    <property type="protein sequence ID" value="MBW9093006.1"/>
    <property type="molecule type" value="Genomic_DNA"/>
</dbReference>
<dbReference type="PANTHER" id="PTHR11814">
    <property type="entry name" value="SULFATE TRANSPORTER"/>
    <property type="match status" value="1"/>
</dbReference>
<dbReference type="InterPro" id="IPR011547">
    <property type="entry name" value="SLC26A/SulP_dom"/>
</dbReference>
<keyword evidence="4 5" id="KW-0472">Membrane</keyword>
<evidence type="ECO:0000313" key="8">
    <source>
        <dbReference type="Proteomes" id="UP001196843"/>
    </source>
</evidence>
<reference evidence="7 8" key="1">
    <citation type="journal article" date="2021" name="MBio">
        <title>Poor Competitiveness of Bradyrhizobium in Pigeon Pea Root Colonization in Indian Soils.</title>
        <authorList>
            <person name="Chalasani D."/>
            <person name="Basu A."/>
            <person name="Pullabhotla S.V.S.R.N."/>
            <person name="Jorrin B."/>
            <person name="Neal A.L."/>
            <person name="Poole P.S."/>
            <person name="Podile A.R."/>
            <person name="Tkacz A."/>
        </authorList>
    </citation>
    <scope>NUCLEOTIDE SEQUENCE [LARGE SCALE GENOMIC DNA]</scope>
    <source>
        <strain evidence="7 8">HU14</strain>
    </source>
</reference>
<keyword evidence="2 5" id="KW-0812">Transmembrane</keyword>
<evidence type="ECO:0000256" key="3">
    <source>
        <dbReference type="ARBA" id="ARBA00022989"/>
    </source>
</evidence>
<evidence type="ECO:0000256" key="5">
    <source>
        <dbReference type="SAM" id="Phobius"/>
    </source>
</evidence>
<feature type="transmembrane region" description="Helical" evidence="5">
    <location>
        <begin position="89"/>
        <end position="109"/>
    </location>
</feature>
<name>A0ABS7HJ76_9MICO</name>
<dbReference type="Gene3D" id="3.30.750.24">
    <property type="entry name" value="STAS domain"/>
    <property type="match status" value="1"/>
</dbReference>
<feature type="transmembrane region" description="Helical" evidence="5">
    <location>
        <begin position="196"/>
        <end position="217"/>
    </location>
</feature>
<feature type="transmembrane region" description="Helical" evidence="5">
    <location>
        <begin position="335"/>
        <end position="355"/>
    </location>
</feature>
<dbReference type="RefSeq" id="WP_220299736.1">
    <property type="nucleotide sequence ID" value="NZ_JAEUAW010000003.1"/>
</dbReference>
<organism evidence="7 8">
    <name type="scientific">Microbacterium jejuense</name>
    <dbReference type="NCBI Taxonomy" id="1263637"/>
    <lineage>
        <taxon>Bacteria</taxon>
        <taxon>Bacillati</taxon>
        <taxon>Actinomycetota</taxon>
        <taxon>Actinomycetes</taxon>
        <taxon>Micrococcales</taxon>
        <taxon>Microbacteriaceae</taxon>
        <taxon>Microbacterium</taxon>
    </lineage>
</organism>
<proteinExistence type="predicted"/>
<comment type="subcellular location">
    <subcellularLocation>
        <location evidence="1">Membrane</location>
        <topology evidence="1">Multi-pass membrane protein</topology>
    </subcellularLocation>
</comment>
<feature type="transmembrane region" description="Helical" evidence="5">
    <location>
        <begin position="121"/>
        <end position="139"/>
    </location>
</feature>
<feature type="domain" description="SLC26A/SulP transporter" evidence="6">
    <location>
        <begin position="13"/>
        <end position="375"/>
    </location>
</feature>
<comment type="caution">
    <text evidence="7">The sequence shown here is derived from an EMBL/GenBank/DDBJ whole genome shotgun (WGS) entry which is preliminary data.</text>
</comment>
<evidence type="ECO:0000313" key="7">
    <source>
        <dbReference type="EMBL" id="MBW9093006.1"/>
    </source>
</evidence>
<feature type="transmembrane region" description="Helical" evidence="5">
    <location>
        <begin position="237"/>
        <end position="263"/>
    </location>
</feature>
<protein>
    <submittedName>
        <fullName evidence="7">SulP family inorganic anion transporter</fullName>
    </submittedName>
</protein>
<dbReference type="InterPro" id="IPR001902">
    <property type="entry name" value="SLC26A/SulP_fam"/>
</dbReference>
<dbReference type="Proteomes" id="UP001196843">
    <property type="component" value="Unassembled WGS sequence"/>
</dbReference>
<evidence type="ECO:0000259" key="6">
    <source>
        <dbReference type="Pfam" id="PF00916"/>
    </source>
</evidence>
<evidence type="ECO:0000256" key="4">
    <source>
        <dbReference type="ARBA" id="ARBA00023136"/>
    </source>
</evidence>
<sequence length="561" mass="57553">MSERAGFGKPTGKDVVSGFVTGLFSIPEGMAYASIGNFSAPLGLWSGIVPTIIGSMFARTVLMVTTLTSAIALTSHSVLTSAGLKPSDIGAVATLTVLTGVVMLTLGLLKLGSVMSYVSTAVMTGFTTGIALQIIAGVIDDATGFSPTSHNTVGKFIDAVVNIGQWQPVTVLVSVSTVVVWLLVRLIKPIKALATLIALVVVSVPVALLGADVQLVSDIATIPRSLPPFTLPDISTIPALATGAVAVALVALAQAAGISAAVANPDGSRSDASKDFSAQGLANLAGGFFGSLPTGGSLSRTGVGTSAGARTRWSGIFAGIWLAIIVLAIGPLAGYIPMAVIGGLMIVIGGELIVGRAGDIALVFRTSALSAVAMLVTFVATTGLPLQQAIFLGAGLSMILSLAAISRTGRILGLEKSDGGWRISAPPEELPSDRTTVLHYTGGTVFAEVNRLEEEWPRTAGARRAAIVLSLGASPMVPSATFLKALDAIALKLHRQGVRLVVCGVPERFRLLLRRTGRLEHLGEDDVIAQTPKLGEALDIAYARAETLRAGQLAEDDPAAS</sequence>
<evidence type="ECO:0000256" key="2">
    <source>
        <dbReference type="ARBA" id="ARBA00022692"/>
    </source>
</evidence>
<keyword evidence="3 5" id="KW-1133">Transmembrane helix</keyword>
<feature type="transmembrane region" description="Helical" evidence="5">
    <location>
        <begin position="61"/>
        <end position="83"/>
    </location>
</feature>
<gene>
    <name evidence="7" type="ORF">JNB62_04860</name>
</gene>
<feature type="transmembrane region" description="Helical" evidence="5">
    <location>
        <begin position="362"/>
        <end position="380"/>
    </location>
</feature>
<feature type="transmembrane region" description="Helical" evidence="5">
    <location>
        <begin position="29"/>
        <end position="49"/>
    </location>
</feature>
<keyword evidence="8" id="KW-1185">Reference proteome</keyword>